<name>A0ACB7XAD7_9ERIC</name>
<dbReference type="EMBL" id="CM037156">
    <property type="protein sequence ID" value="KAH7837643.1"/>
    <property type="molecule type" value="Genomic_DNA"/>
</dbReference>
<gene>
    <name evidence="1" type="ORF">Vadar_016213</name>
</gene>
<proteinExistence type="predicted"/>
<sequence>MEDNVSLSRSMLVPYRQPTHGHNGGDPSVHRQLAVVVPTTSAIATTTASRFKLPHGWRVKSVLRADGIRSDRYYYEPGTGKKFRSTKEVERYLTGEEYTRPRSWSRSRSDKPFTLGHMRSSGSRKMIVSGGMLLTLDKRESSRRQLVVAPSYAAATNPFNLPDGWIVEEVPRKCDGSSDKYYYEPGTGRKFRSLVSVQRYLAEEGENAPLSLMFKSANRVKKKISSGKLKNCSTSDIPKPPEKIKWVLADPRGNTWNPFIGESVIPEPIRQRWANRFTTSINDTNSAVEFVE</sequence>
<keyword evidence="2" id="KW-1185">Reference proteome</keyword>
<comment type="caution">
    <text evidence="1">The sequence shown here is derived from an EMBL/GenBank/DDBJ whole genome shotgun (WGS) entry which is preliminary data.</text>
</comment>
<reference evidence="1 2" key="1">
    <citation type="journal article" date="2021" name="Hortic Res">
        <title>High-quality reference genome and annotation aids understanding of berry development for evergreen blueberry (Vaccinium darrowii).</title>
        <authorList>
            <person name="Yu J."/>
            <person name="Hulse-Kemp A.M."/>
            <person name="Babiker E."/>
            <person name="Staton M."/>
        </authorList>
    </citation>
    <scope>NUCLEOTIDE SEQUENCE [LARGE SCALE GENOMIC DNA]</scope>
    <source>
        <strain evidence="2">cv. NJ 8807/NJ 8810</strain>
        <tissue evidence="1">Young leaf</tissue>
    </source>
</reference>
<protein>
    <submittedName>
        <fullName evidence="1">Uncharacterized protein</fullName>
    </submittedName>
</protein>
<dbReference type="Proteomes" id="UP000828048">
    <property type="component" value="Chromosome 6"/>
</dbReference>
<evidence type="ECO:0000313" key="1">
    <source>
        <dbReference type="EMBL" id="KAH7837643.1"/>
    </source>
</evidence>
<evidence type="ECO:0000313" key="2">
    <source>
        <dbReference type="Proteomes" id="UP000828048"/>
    </source>
</evidence>
<accession>A0ACB7XAD7</accession>
<organism evidence="1 2">
    <name type="scientific">Vaccinium darrowii</name>
    <dbReference type="NCBI Taxonomy" id="229202"/>
    <lineage>
        <taxon>Eukaryota</taxon>
        <taxon>Viridiplantae</taxon>
        <taxon>Streptophyta</taxon>
        <taxon>Embryophyta</taxon>
        <taxon>Tracheophyta</taxon>
        <taxon>Spermatophyta</taxon>
        <taxon>Magnoliopsida</taxon>
        <taxon>eudicotyledons</taxon>
        <taxon>Gunneridae</taxon>
        <taxon>Pentapetalae</taxon>
        <taxon>asterids</taxon>
        <taxon>Ericales</taxon>
        <taxon>Ericaceae</taxon>
        <taxon>Vaccinioideae</taxon>
        <taxon>Vaccinieae</taxon>
        <taxon>Vaccinium</taxon>
    </lineage>
</organism>